<feature type="transmembrane region" description="Helical" evidence="1">
    <location>
        <begin position="297"/>
        <end position="314"/>
    </location>
</feature>
<feature type="transmembrane region" description="Helical" evidence="1">
    <location>
        <begin position="84"/>
        <end position="102"/>
    </location>
</feature>
<accession>A0A7T0C2F1</accession>
<feature type="transmembrane region" description="Helical" evidence="1">
    <location>
        <begin position="107"/>
        <end position="123"/>
    </location>
</feature>
<feature type="transmembrane region" description="Helical" evidence="1">
    <location>
        <begin position="326"/>
        <end position="346"/>
    </location>
</feature>
<gene>
    <name evidence="2" type="ORF">G3M78_07865</name>
</gene>
<evidence type="ECO:0000313" key="3">
    <source>
        <dbReference type="Proteomes" id="UP000594464"/>
    </source>
</evidence>
<feature type="transmembrane region" description="Helical" evidence="1">
    <location>
        <begin position="15"/>
        <end position="35"/>
    </location>
</feature>
<feature type="transmembrane region" description="Helical" evidence="1">
    <location>
        <begin position="358"/>
        <end position="377"/>
    </location>
</feature>
<dbReference type="AlphaFoldDB" id="A0A7T0C2F1"/>
<reference evidence="3" key="1">
    <citation type="submission" date="2020-02" db="EMBL/GenBank/DDBJ databases">
        <title>Genomic and physiological characterization of two novel Nitrospinaceae genera.</title>
        <authorList>
            <person name="Mueller A.J."/>
            <person name="Jung M.-Y."/>
            <person name="Strachan C.R."/>
            <person name="Herbold C.W."/>
            <person name="Kirkegaard R.H."/>
            <person name="Daims H."/>
        </authorList>
    </citation>
    <scope>NUCLEOTIDE SEQUENCE [LARGE SCALE GENOMIC DNA]</scope>
</reference>
<organism evidence="2 3">
    <name type="scientific">Candidatus Nitrohelix vancouverensis</name>
    <dbReference type="NCBI Taxonomy" id="2705534"/>
    <lineage>
        <taxon>Bacteria</taxon>
        <taxon>Pseudomonadati</taxon>
        <taxon>Nitrospinota/Tectimicrobiota group</taxon>
        <taxon>Nitrospinota</taxon>
        <taxon>Nitrospinia</taxon>
        <taxon>Nitrospinales</taxon>
        <taxon>Nitrospinaceae</taxon>
        <taxon>Candidatus Nitrohelix</taxon>
    </lineage>
</organism>
<feature type="transmembrane region" description="Helical" evidence="1">
    <location>
        <begin position="232"/>
        <end position="250"/>
    </location>
</feature>
<sequence>MTSILPRLKFWSQNLLIITTMAWFLAHLHIFFNYIDRAPFLSFDDVLMNISFTIADLKRYGFTALPVQTGINAWRGDSFFNYGPWYWVIGGAVSWLFGNSIVLMRALHPLGLIFICFMAYWQFRKVSVALAGIVSLLIFLIFFQMHWPMVRPDIMASVFAAIAIVCCHGAIKNGKLLNWFIAGFCASGAATNHQVAWSMVPALVLIWAVWAIDYKRADKVRTLEDNLAVKSFFSALAGGLSSALVYLVMIEFRFQDLLGMWQNYASTHTTKNPAPFIDVLLQHMHFAWQEPGTGRKMILSIGVYSIAIISLLLLPKMSGEARNKWIAWVLPPTFIGVGYQLSLGVYPNFHAGYEILTQWIPVWTGCSLLAASSEIWLPKETDFKRGMETGLCFLLTLIIANQSISVLKQGSPWQSHANQSVQIQDYIDHVISILPKGASAFGTPIFGLESGTRVNLMQFADGVYMGRTFKPSARDALAPNFLILSYEENRSAAISGLKREKNFFYYFKEVFPNANYALVRLVEAPPYGSTRVYMKTSEHNTAPKTPSVALHTGSSPQWSYNLGNALPIKFTKDGPVDFDVTMYGVQYKTESNKVLKGNLPQGSYLIAFDIINPAQDYSSILTFTGSNKIVGSGSDLGVGFPVMQYFPFEKQTYMLLNHPGGDLFISQLDSNLDSSFQIRNVFPVETLENGTVQLPSVPIPDIRSWSHSKNTHKISQSPDGDTLQIQGNDSQWGYQLQSPEILVSPDSNYMLRVPLKILEGNVRVGILDESEQWLVSPLPAGKDINFNVRNNRTISIVLTNHHPRKPETPSKFQISNGWLWENKNETYADRLGRCIRQLPGADLTPCNLPKNE</sequence>
<keyword evidence="1" id="KW-1133">Transmembrane helix</keyword>
<dbReference type="Proteomes" id="UP000594464">
    <property type="component" value="Chromosome"/>
</dbReference>
<protein>
    <submittedName>
        <fullName evidence="2">Uncharacterized protein</fullName>
    </submittedName>
</protein>
<dbReference type="EMBL" id="CP048620">
    <property type="protein sequence ID" value="QPJ65309.1"/>
    <property type="molecule type" value="Genomic_DNA"/>
</dbReference>
<evidence type="ECO:0000313" key="2">
    <source>
        <dbReference type="EMBL" id="QPJ65309.1"/>
    </source>
</evidence>
<keyword evidence="1" id="KW-0812">Transmembrane</keyword>
<feature type="transmembrane region" description="Helical" evidence="1">
    <location>
        <begin position="129"/>
        <end position="147"/>
    </location>
</feature>
<dbReference type="KEGG" id="nva:G3M78_07865"/>
<feature type="transmembrane region" description="Helical" evidence="1">
    <location>
        <begin position="195"/>
        <end position="212"/>
    </location>
</feature>
<evidence type="ECO:0000256" key="1">
    <source>
        <dbReference type="SAM" id="Phobius"/>
    </source>
</evidence>
<feature type="transmembrane region" description="Helical" evidence="1">
    <location>
        <begin position="389"/>
        <end position="407"/>
    </location>
</feature>
<proteinExistence type="predicted"/>
<keyword evidence="1" id="KW-0472">Membrane</keyword>
<feature type="transmembrane region" description="Helical" evidence="1">
    <location>
        <begin position="154"/>
        <end position="171"/>
    </location>
</feature>
<name>A0A7T0C2F1_9BACT</name>